<keyword evidence="6" id="KW-1185">Reference proteome</keyword>
<dbReference type="InterPro" id="IPR023296">
    <property type="entry name" value="Glyco_hydro_beta-prop_sf"/>
</dbReference>
<evidence type="ECO:0000313" key="6">
    <source>
        <dbReference type="Proteomes" id="UP000291485"/>
    </source>
</evidence>
<accession>A0A4R0NYT0</accession>
<evidence type="ECO:0000256" key="2">
    <source>
        <dbReference type="ARBA" id="ARBA00022801"/>
    </source>
</evidence>
<dbReference type="OrthoDB" id="273314at2"/>
<dbReference type="Gene3D" id="2.60.120.260">
    <property type="entry name" value="Galactose-binding domain-like"/>
    <property type="match status" value="1"/>
</dbReference>
<dbReference type="GO" id="GO:0005975">
    <property type="term" value="P:carbohydrate metabolic process"/>
    <property type="evidence" value="ECO:0007669"/>
    <property type="project" value="InterPro"/>
</dbReference>
<dbReference type="CDD" id="cd18823">
    <property type="entry name" value="GH43_RcAra43A-like"/>
    <property type="match status" value="1"/>
</dbReference>
<sequence>MIRKKDKNPLIIVVTAILVMALTSNGKVKAQTNNIKNDSFWKTRDGQTIYSQGGGIFQFDDPKSGIKKYYWYGVHYAEADLYKNDPSITQPKATFESVTCYSSTDLTNWTSEGDVLTKGETNKNGKTWVGRLGVAYLKELKKYAMFVQHGNQVLITTSDAPNGQFKWHQRINMEPMIGTSNTGDQTVFTDEDTGKSYLVYSYGRGRNKIYISEIGVKNGKVNLLDCTEIFKGESREGNCMFKYGGKYYMYASNIYGWDGSLAYYLVSDDVKGPYLPTNKMLVTEGSLDDYAHISQTGFFVNVKGTEKETVIYCGDRWSDFAGNGLGYNQWCPITFEGKKPYFNSLNSWNLNVNTGQWNVAMDNDFVKNGSFEADRKRIPSVVKPLQTQLTGWKTEIIEGNKIGLDSLTSPSLNHFNTQNERSVVIGEKSLNISDKVNFKRKISQIISSSKNVILSDGNYKLTAKVKNNKAFNKLEMYAFSNGTRQSYDFKEENNEWKTINIEGIKVFKGKIEIGFLADGKANASCFVDDVSLIKMK</sequence>
<evidence type="ECO:0000313" key="5">
    <source>
        <dbReference type="EMBL" id="TCD05639.1"/>
    </source>
</evidence>
<comment type="caution">
    <text evidence="5">The sequence shown here is derived from an EMBL/GenBank/DDBJ whole genome shotgun (WGS) entry which is preliminary data.</text>
</comment>
<dbReference type="GO" id="GO:0004553">
    <property type="term" value="F:hydrolase activity, hydrolyzing O-glycosyl compounds"/>
    <property type="evidence" value="ECO:0007669"/>
    <property type="project" value="InterPro"/>
</dbReference>
<organism evidence="5 6">
    <name type="scientific">Pedobacter frigidisoli</name>
    <dbReference type="NCBI Taxonomy" id="2530455"/>
    <lineage>
        <taxon>Bacteria</taxon>
        <taxon>Pseudomonadati</taxon>
        <taxon>Bacteroidota</taxon>
        <taxon>Sphingobacteriia</taxon>
        <taxon>Sphingobacteriales</taxon>
        <taxon>Sphingobacteriaceae</taxon>
        <taxon>Pedobacter</taxon>
    </lineage>
</organism>
<dbReference type="InterPro" id="IPR006710">
    <property type="entry name" value="Glyco_hydro_43"/>
</dbReference>
<evidence type="ECO:0000256" key="3">
    <source>
        <dbReference type="ARBA" id="ARBA00023295"/>
    </source>
</evidence>
<dbReference type="AlphaFoldDB" id="A0A4R0NYT0"/>
<dbReference type="PANTHER" id="PTHR22925">
    <property type="entry name" value="GLYCOSYL HYDROLASE 43 FAMILY MEMBER"/>
    <property type="match status" value="1"/>
</dbReference>
<comment type="similarity">
    <text evidence="1 4">Belongs to the glycosyl hydrolase 43 family.</text>
</comment>
<evidence type="ECO:0000256" key="1">
    <source>
        <dbReference type="ARBA" id="ARBA00009865"/>
    </source>
</evidence>
<reference evidence="5 6" key="1">
    <citation type="submission" date="2019-02" db="EMBL/GenBank/DDBJ databases">
        <title>Pedobacter sp. RP-3-11 sp. nov., isolated from Arctic soil.</title>
        <authorList>
            <person name="Dahal R.H."/>
        </authorList>
    </citation>
    <scope>NUCLEOTIDE SEQUENCE [LARGE SCALE GENOMIC DNA]</scope>
    <source>
        <strain evidence="5 6">RP-3-11</strain>
    </source>
</reference>
<dbReference type="SUPFAM" id="SSF75005">
    <property type="entry name" value="Arabinanase/levansucrase/invertase"/>
    <property type="match status" value="1"/>
</dbReference>
<dbReference type="RefSeq" id="WP_131560751.1">
    <property type="nucleotide sequence ID" value="NZ_SJSN01000013.1"/>
</dbReference>
<proteinExistence type="inferred from homology"/>
<dbReference type="Pfam" id="PF04616">
    <property type="entry name" value="Glyco_hydro_43"/>
    <property type="match status" value="1"/>
</dbReference>
<dbReference type="Gene3D" id="2.115.10.20">
    <property type="entry name" value="Glycosyl hydrolase domain, family 43"/>
    <property type="match status" value="1"/>
</dbReference>
<gene>
    <name evidence="5" type="ORF">EZ449_16250</name>
</gene>
<keyword evidence="2 4" id="KW-0378">Hydrolase</keyword>
<name>A0A4R0NYT0_9SPHI</name>
<dbReference type="EMBL" id="SJSN01000013">
    <property type="protein sequence ID" value="TCD05639.1"/>
    <property type="molecule type" value="Genomic_DNA"/>
</dbReference>
<dbReference type="Proteomes" id="UP000291485">
    <property type="component" value="Unassembled WGS sequence"/>
</dbReference>
<keyword evidence="3 4" id="KW-0326">Glycosidase</keyword>
<protein>
    <submittedName>
        <fullName evidence="5">Beta-xylosidase</fullName>
    </submittedName>
</protein>
<dbReference type="PANTHER" id="PTHR22925:SF3">
    <property type="entry name" value="GLYCOSYL HYDROLASE FAMILY PROTEIN 43"/>
    <property type="match status" value="1"/>
</dbReference>
<evidence type="ECO:0000256" key="4">
    <source>
        <dbReference type="RuleBase" id="RU361187"/>
    </source>
</evidence>